<reference evidence="2" key="1">
    <citation type="submission" date="2020-06" db="EMBL/GenBank/DDBJ databases">
        <authorList>
            <person name="Li T."/>
            <person name="Hu X."/>
            <person name="Zhang T."/>
            <person name="Song X."/>
            <person name="Zhang H."/>
            <person name="Dai N."/>
            <person name="Sheng W."/>
            <person name="Hou X."/>
            <person name="Wei L."/>
        </authorList>
    </citation>
    <scope>NUCLEOTIDE SEQUENCE</scope>
    <source>
        <strain evidence="2">G02</strain>
        <tissue evidence="2">Leaf</tissue>
    </source>
</reference>
<feature type="region of interest" description="Disordered" evidence="1">
    <location>
        <begin position="1"/>
        <end position="52"/>
    </location>
</feature>
<dbReference type="AlphaFoldDB" id="A0AAW2UU80"/>
<reference evidence="2" key="2">
    <citation type="journal article" date="2024" name="Plant">
        <title>Genomic evolution and insights into agronomic trait innovations of Sesamum species.</title>
        <authorList>
            <person name="Miao H."/>
            <person name="Wang L."/>
            <person name="Qu L."/>
            <person name="Liu H."/>
            <person name="Sun Y."/>
            <person name="Le M."/>
            <person name="Wang Q."/>
            <person name="Wei S."/>
            <person name="Zheng Y."/>
            <person name="Lin W."/>
            <person name="Duan Y."/>
            <person name="Cao H."/>
            <person name="Xiong S."/>
            <person name="Wang X."/>
            <person name="Wei L."/>
            <person name="Li C."/>
            <person name="Ma Q."/>
            <person name="Ju M."/>
            <person name="Zhao R."/>
            <person name="Li G."/>
            <person name="Mu C."/>
            <person name="Tian Q."/>
            <person name="Mei H."/>
            <person name="Zhang T."/>
            <person name="Gao T."/>
            <person name="Zhang H."/>
        </authorList>
    </citation>
    <scope>NUCLEOTIDE SEQUENCE</scope>
    <source>
        <strain evidence="2">G02</strain>
    </source>
</reference>
<dbReference type="EMBL" id="JACGWJ010000005">
    <property type="protein sequence ID" value="KAL0418916.1"/>
    <property type="molecule type" value="Genomic_DNA"/>
</dbReference>
<sequence length="72" mass="7646">MAVKPAEVKRPTKTDRRNSSMKETGDEGDQQRSSTVGWTVMASGGDSDGGSRRYAVRVAVGVLGNGGLHNLR</sequence>
<comment type="caution">
    <text evidence="2">The sequence shown here is derived from an EMBL/GenBank/DDBJ whole genome shotgun (WGS) entry which is preliminary data.</text>
</comment>
<evidence type="ECO:0000256" key="1">
    <source>
        <dbReference type="SAM" id="MobiDB-lite"/>
    </source>
</evidence>
<accession>A0AAW2UU80</accession>
<proteinExistence type="predicted"/>
<name>A0AAW2UU80_SESRA</name>
<gene>
    <name evidence="2" type="ORF">Sradi_1305100</name>
</gene>
<protein>
    <submittedName>
        <fullName evidence="2">Uncharacterized protein</fullName>
    </submittedName>
</protein>
<evidence type="ECO:0000313" key="2">
    <source>
        <dbReference type="EMBL" id="KAL0418916.1"/>
    </source>
</evidence>
<feature type="compositionally biased region" description="Basic and acidic residues" evidence="1">
    <location>
        <begin position="1"/>
        <end position="25"/>
    </location>
</feature>
<organism evidence="2">
    <name type="scientific">Sesamum radiatum</name>
    <name type="common">Black benniseed</name>
    <dbReference type="NCBI Taxonomy" id="300843"/>
    <lineage>
        <taxon>Eukaryota</taxon>
        <taxon>Viridiplantae</taxon>
        <taxon>Streptophyta</taxon>
        <taxon>Embryophyta</taxon>
        <taxon>Tracheophyta</taxon>
        <taxon>Spermatophyta</taxon>
        <taxon>Magnoliopsida</taxon>
        <taxon>eudicotyledons</taxon>
        <taxon>Gunneridae</taxon>
        <taxon>Pentapetalae</taxon>
        <taxon>asterids</taxon>
        <taxon>lamiids</taxon>
        <taxon>Lamiales</taxon>
        <taxon>Pedaliaceae</taxon>
        <taxon>Sesamum</taxon>
    </lineage>
</organism>